<accession>A0A284R307</accession>
<gene>
    <name evidence="2" type="ORF">ARMOST_06431</name>
</gene>
<keyword evidence="3" id="KW-1185">Reference proteome</keyword>
<dbReference type="Proteomes" id="UP000219338">
    <property type="component" value="Unassembled WGS sequence"/>
</dbReference>
<organism evidence="2 3">
    <name type="scientific">Armillaria ostoyae</name>
    <name type="common">Armillaria root rot fungus</name>
    <dbReference type="NCBI Taxonomy" id="47428"/>
    <lineage>
        <taxon>Eukaryota</taxon>
        <taxon>Fungi</taxon>
        <taxon>Dikarya</taxon>
        <taxon>Basidiomycota</taxon>
        <taxon>Agaricomycotina</taxon>
        <taxon>Agaricomycetes</taxon>
        <taxon>Agaricomycetidae</taxon>
        <taxon>Agaricales</taxon>
        <taxon>Marasmiineae</taxon>
        <taxon>Physalacriaceae</taxon>
        <taxon>Armillaria</taxon>
    </lineage>
</organism>
<protein>
    <submittedName>
        <fullName evidence="2">Uncharacterized protein</fullName>
    </submittedName>
</protein>
<feature type="region of interest" description="Disordered" evidence="1">
    <location>
        <begin position="54"/>
        <end position="84"/>
    </location>
</feature>
<evidence type="ECO:0000256" key="1">
    <source>
        <dbReference type="SAM" id="MobiDB-lite"/>
    </source>
</evidence>
<proteinExistence type="predicted"/>
<sequence length="84" mass="8944">MATHGNDLFPHWRKEMGRPAIGSVDDVFGANVAAGHVDDVAVDEETRIAPPIVEMTPHTPSANCIPTRPSVTPQPPFSLGNSSK</sequence>
<dbReference type="AlphaFoldDB" id="A0A284R307"/>
<dbReference type="EMBL" id="FUEG01000004">
    <property type="protein sequence ID" value="SJL03086.1"/>
    <property type="molecule type" value="Genomic_DNA"/>
</dbReference>
<reference evidence="3" key="1">
    <citation type="journal article" date="2017" name="Nat. Ecol. Evol.">
        <title>Genome expansion and lineage-specific genetic innovations in the forest pathogenic fungi Armillaria.</title>
        <authorList>
            <person name="Sipos G."/>
            <person name="Prasanna A.N."/>
            <person name="Walter M.C."/>
            <person name="O'Connor E."/>
            <person name="Balint B."/>
            <person name="Krizsan K."/>
            <person name="Kiss B."/>
            <person name="Hess J."/>
            <person name="Varga T."/>
            <person name="Slot J."/>
            <person name="Riley R."/>
            <person name="Boka B."/>
            <person name="Rigling D."/>
            <person name="Barry K."/>
            <person name="Lee J."/>
            <person name="Mihaltcheva S."/>
            <person name="LaButti K."/>
            <person name="Lipzen A."/>
            <person name="Waldron R."/>
            <person name="Moloney N.M."/>
            <person name="Sperisen C."/>
            <person name="Kredics L."/>
            <person name="Vagvoelgyi C."/>
            <person name="Patrignani A."/>
            <person name="Fitzpatrick D."/>
            <person name="Nagy I."/>
            <person name="Doyle S."/>
            <person name="Anderson J.B."/>
            <person name="Grigoriev I.V."/>
            <person name="Gueldener U."/>
            <person name="Muensterkoetter M."/>
            <person name="Nagy L.G."/>
        </authorList>
    </citation>
    <scope>NUCLEOTIDE SEQUENCE [LARGE SCALE GENOMIC DNA]</scope>
    <source>
        <strain evidence="3">C18/9</strain>
    </source>
</reference>
<evidence type="ECO:0000313" key="3">
    <source>
        <dbReference type="Proteomes" id="UP000219338"/>
    </source>
</evidence>
<name>A0A284R307_ARMOS</name>
<evidence type="ECO:0000313" key="2">
    <source>
        <dbReference type="EMBL" id="SJL03086.1"/>
    </source>
</evidence>